<protein>
    <submittedName>
        <fullName evidence="6">Peptidoglycan endopeptidase</fullName>
    </submittedName>
</protein>
<dbReference type="PANTHER" id="PTHR47053">
    <property type="entry name" value="MUREIN DD-ENDOPEPTIDASE MEPH-RELATED"/>
    <property type="match status" value="1"/>
</dbReference>
<dbReference type="OrthoDB" id="3209655at2"/>
<evidence type="ECO:0000259" key="5">
    <source>
        <dbReference type="PROSITE" id="PS51935"/>
    </source>
</evidence>
<dbReference type="Proteomes" id="UP000294513">
    <property type="component" value="Unassembled WGS sequence"/>
</dbReference>
<comment type="caution">
    <text evidence="6">The sequence shown here is derived from an EMBL/GenBank/DDBJ whole genome shotgun (WGS) entry which is preliminary data.</text>
</comment>
<reference evidence="6 7" key="1">
    <citation type="submission" date="2019-03" db="EMBL/GenBank/DDBJ databases">
        <title>Draft genome sequences of novel Actinobacteria.</title>
        <authorList>
            <person name="Sahin N."/>
            <person name="Ay H."/>
            <person name="Saygin H."/>
        </authorList>
    </citation>
    <scope>NUCLEOTIDE SEQUENCE [LARGE SCALE GENOMIC DNA]</scope>
    <source>
        <strain evidence="6 7">H3C3</strain>
    </source>
</reference>
<dbReference type="AlphaFoldDB" id="A0A4R5A825"/>
<dbReference type="Gene3D" id="3.90.1720.10">
    <property type="entry name" value="endopeptidase domain like (from Nostoc punctiforme)"/>
    <property type="match status" value="1"/>
</dbReference>
<sequence length="193" mass="20425">MCSGGTPVAQAAGRFVRIALVGSLAYYISTIARDDANGADTKGTRPHAAAGADLGRRIVAEAKTQRGVPYSWGGGGTRGKSRGICCSPGGYDGRETVGFDCSGLVQYAVYQASRGRIILPRVAADQVRRGKPVSRSAMRPGDLIGFDHGQGITHIGIYVGDGRMVQAPQTGDVVKISPLAPRNDQRWTIRRLQ</sequence>
<dbReference type="EMBL" id="SMKU01000351">
    <property type="protein sequence ID" value="TDD67815.1"/>
    <property type="molecule type" value="Genomic_DNA"/>
</dbReference>
<evidence type="ECO:0000313" key="6">
    <source>
        <dbReference type="EMBL" id="TDD67815.1"/>
    </source>
</evidence>
<dbReference type="Pfam" id="PF00877">
    <property type="entry name" value="NLPC_P60"/>
    <property type="match status" value="1"/>
</dbReference>
<accession>A0A4R5A825</accession>
<dbReference type="PANTHER" id="PTHR47053:SF1">
    <property type="entry name" value="MUREIN DD-ENDOPEPTIDASE MEPH-RELATED"/>
    <property type="match status" value="1"/>
</dbReference>
<dbReference type="SUPFAM" id="SSF54001">
    <property type="entry name" value="Cysteine proteinases"/>
    <property type="match status" value="1"/>
</dbReference>
<evidence type="ECO:0000313" key="7">
    <source>
        <dbReference type="Proteomes" id="UP000294513"/>
    </source>
</evidence>
<keyword evidence="4" id="KW-0788">Thiol protease</keyword>
<dbReference type="InterPro" id="IPR051202">
    <property type="entry name" value="Peptidase_C40"/>
</dbReference>
<keyword evidence="2" id="KW-0645">Protease</keyword>
<dbReference type="PROSITE" id="PS51935">
    <property type="entry name" value="NLPC_P60"/>
    <property type="match status" value="1"/>
</dbReference>
<dbReference type="InterPro" id="IPR000064">
    <property type="entry name" value="NLP_P60_dom"/>
</dbReference>
<comment type="similarity">
    <text evidence="1">Belongs to the peptidase C40 family.</text>
</comment>
<gene>
    <name evidence="6" type="ORF">E1298_38975</name>
</gene>
<keyword evidence="3" id="KW-0378">Hydrolase</keyword>
<proteinExistence type="inferred from homology"/>
<dbReference type="GO" id="GO:0006508">
    <property type="term" value="P:proteolysis"/>
    <property type="evidence" value="ECO:0007669"/>
    <property type="project" value="UniProtKB-KW"/>
</dbReference>
<dbReference type="InterPro" id="IPR038765">
    <property type="entry name" value="Papain-like_cys_pep_sf"/>
</dbReference>
<dbReference type="GO" id="GO:0008234">
    <property type="term" value="F:cysteine-type peptidase activity"/>
    <property type="evidence" value="ECO:0007669"/>
    <property type="project" value="UniProtKB-KW"/>
</dbReference>
<evidence type="ECO:0000256" key="3">
    <source>
        <dbReference type="ARBA" id="ARBA00022801"/>
    </source>
</evidence>
<evidence type="ECO:0000256" key="4">
    <source>
        <dbReference type="ARBA" id="ARBA00022807"/>
    </source>
</evidence>
<feature type="domain" description="NlpC/P60" evidence="5">
    <location>
        <begin position="52"/>
        <end position="193"/>
    </location>
</feature>
<name>A0A4R5A825_9ACTN</name>
<keyword evidence="7" id="KW-1185">Reference proteome</keyword>
<evidence type="ECO:0000256" key="2">
    <source>
        <dbReference type="ARBA" id="ARBA00022670"/>
    </source>
</evidence>
<evidence type="ECO:0000256" key="1">
    <source>
        <dbReference type="ARBA" id="ARBA00007074"/>
    </source>
</evidence>
<organism evidence="6 7">
    <name type="scientific">Actinomadura rubrisoli</name>
    <dbReference type="NCBI Taxonomy" id="2530368"/>
    <lineage>
        <taxon>Bacteria</taxon>
        <taxon>Bacillati</taxon>
        <taxon>Actinomycetota</taxon>
        <taxon>Actinomycetes</taxon>
        <taxon>Streptosporangiales</taxon>
        <taxon>Thermomonosporaceae</taxon>
        <taxon>Actinomadura</taxon>
    </lineage>
</organism>